<name>A0A392SGX2_9FABA</name>
<keyword evidence="1" id="KW-0489">Methyltransferase</keyword>
<proteinExistence type="predicted"/>
<dbReference type="AlphaFoldDB" id="A0A392SGX2"/>
<protein>
    <submittedName>
        <fullName evidence="1">Serine hydroxymethyltransferase mitochondrial-like</fullName>
    </submittedName>
</protein>
<evidence type="ECO:0000313" key="2">
    <source>
        <dbReference type="Proteomes" id="UP000265520"/>
    </source>
</evidence>
<keyword evidence="2" id="KW-1185">Reference proteome</keyword>
<feature type="non-terminal residue" evidence="1">
    <location>
        <position position="47"/>
    </location>
</feature>
<keyword evidence="1" id="KW-0808">Transferase</keyword>
<comment type="caution">
    <text evidence="1">The sequence shown here is derived from an EMBL/GenBank/DDBJ whole genome shotgun (WGS) entry which is preliminary data.</text>
</comment>
<dbReference type="Proteomes" id="UP000265520">
    <property type="component" value="Unassembled WGS sequence"/>
</dbReference>
<dbReference type="GO" id="GO:0008168">
    <property type="term" value="F:methyltransferase activity"/>
    <property type="evidence" value="ECO:0007669"/>
    <property type="project" value="UniProtKB-KW"/>
</dbReference>
<evidence type="ECO:0000313" key="1">
    <source>
        <dbReference type="EMBL" id="MCI47106.1"/>
    </source>
</evidence>
<dbReference type="EMBL" id="LXQA010367346">
    <property type="protein sequence ID" value="MCI47106.1"/>
    <property type="molecule type" value="Genomic_DNA"/>
</dbReference>
<organism evidence="1 2">
    <name type="scientific">Trifolium medium</name>
    <dbReference type="NCBI Taxonomy" id="97028"/>
    <lineage>
        <taxon>Eukaryota</taxon>
        <taxon>Viridiplantae</taxon>
        <taxon>Streptophyta</taxon>
        <taxon>Embryophyta</taxon>
        <taxon>Tracheophyta</taxon>
        <taxon>Spermatophyta</taxon>
        <taxon>Magnoliopsida</taxon>
        <taxon>eudicotyledons</taxon>
        <taxon>Gunneridae</taxon>
        <taxon>Pentapetalae</taxon>
        <taxon>rosids</taxon>
        <taxon>fabids</taxon>
        <taxon>Fabales</taxon>
        <taxon>Fabaceae</taxon>
        <taxon>Papilionoideae</taxon>
        <taxon>50 kb inversion clade</taxon>
        <taxon>NPAAA clade</taxon>
        <taxon>Hologalegina</taxon>
        <taxon>IRL clade</taxon>
        <taxon>Trifolieae</taxon>
        <taxon>Trifolium</taxon>
    </lineage>
</organism>
<dbReference type="GO" id="GO:0032259">
    <property type="term" value="P:methylation"/>
    <property type="evidence" value="ECO:0007669"/>
    <property type="project" value="UniProtKB-KW"/>
</dbReference>
<reference evidence="1 2" key="1">
    <citation type="journal article" date="2018" name="Front. Plant Sci.">
        <title>Red Clover (Trifolium pratense) and Zigzag Clover (T. medium) - A Picture of Genomic Similarities and Differences.</title>
        <authorList>
            <person name="Dluhosova J."/>
            <person name="Istvanek J."/>
            <person name="Nedelnik J."/>
            <person name="Repkova J."/>
        </authorList>
    </citation>
    <scope>NUCLEOTIDE SEQUENCE [LARGE SCALE GENOMIC DNA]</scope>
    <source>
        <strain evidence="2">cv. 10/8</strain>
        <tissue evidence="1">Leaf</tissue>
    </source>
</reference>
<sequence>MAMAMALRRLSTSINKSPRPLFSASSVYYKSSLPDEAVYDKENSRVT</sequence>
<accession>A0A392SGX2</accession>